<organism evidence="1 2">
    <name type="scientific">Bacillus spongiae</name>
    <dbReference type="NCBI Taxonomy" id="2683610"/>
    <lineage>
        <taxon>Bacteria</taxon>
        <taxon>Bacillati</taxon>
        <taxon>Bacillota</taxon>
        <taxon>Bacilli</taxon>
        <taxon>Bacillales</taxon>
        <taxon>Bacillaceae</taxon>
        <taxon>Bacillus</taxon>
    </lineage>
</organism>
<dbReference type="Pfam" id="PF13797">
    <property type="entry name" value="Post_transc_reg"/>
    <property type="match status" value="1"/>
</dbReference>
<dbReference type="InterPro" id="IPR025716">
    <property type="entry name" value="Post-transcriptional_regulator"/>
</dbReference>
<dbReference type="EMBL" id="JBBAXC010000001">
    <property type="protein sequence ID" value="MEI5905708.1"/>
    <property type="molecule type" value="Genomic_DNA"/>
</dbReference>
<name>A0ABU8H8R4_9BACI</name>
<keyword evidence="2" id="KW-1185">Reference proteome</keyword>
<comment type="caution">
    <text evidence="1">The sequence shown here is derived from an EMBL/GenBank/DDBJ whole genome shotgun (WGS) entry which is preliminary data.</text>
</comment>
<gene>
    <name evidence="1" type="ORF">WAK64_01340</name>
</gene>
<dbReference type="RefSeq" id="WP_336585121.1">
    <property type="nucleotide sequence ID" value="NZ_JBBAXC010000001.1"/>
</dbReference>
<proteinExistence type="predicted"/>
<evidence type="ECO:0000313" key="1">
    <source>
        <dbReference type="EMBL" id="MEI5905708.1"/>
    </source>
</evidence>
<accession>A0ABU8H8R4</accession>
<dbReference type="Proteomes" id="UP001312865">
    <property type="component" value="Unassembled WGS sequence"/>
</dbReference>
<reference evidence="1 2" key="1">
    <citation type="journal article" date="2018" name="J. Microbiol.">
        <title>Bacillus spongiae sp. nov., isolated from sponge of Jeju Island.</title>
        <authorList>
            <person name="Lee G.E."/>
            <person name="Im W.T."/>
            <person name="Park J.S."/>
        </authorList>
    </citation>
    <scope>NUCLEOTIDE SEQUENCE [LARGE SCALE GENOMIC DNA]</scope>
    <source>
        <strain evidence="1 2">135PIL107-10</strain>
    </source>
</reference>
<evidence type="ECO:0000313" key="2">
    <source>
        <dbReference type="Proteomes" id="UP001312865"/>
    </source>
</evidence>
<protein>
    <submittedName>
        <fullName evidence="1">Post-transcriptional regulator</fullName>
    </submittedName>
</protein>
<sequence length="103" mass="12104">MERHPYDCYFDLLTPVLNSKCEELELLDYGKVSNQMLWSYLTRKKWKKAQDNPCFSALVNEVLAVKPGDFMNFQTVDAFRSPNWFTEVEEGDLNALLYGERKI</sequence>